<feature type="transmembrane region" description="Helical" evidence="7">
    <location>
        <begin position="213"/>
        <end position="231"/>
    </location>
</feature>
<feature type="transmembrane region" description="Helical" evidence="7">
    <location>
        <begin position="121"/>
        <end position="140"/>
    </location>
</feature>
<accession>A0A9W9P2L5</accession>
<protein>
    <recommendedName>
        <fullName evidence="10">Major facilitator superfamily (MFS) profile domain-containing protein</fullName>
    </recommendedName>
</protein>
<evidence type="ECO:0000256" key="2">
    <source>
        <dbReference type="ARBA" id="ARBA00008335"/>
    </source>
</evidence>
<keyword evidence="4 7" id="KW-1133">Transmembrane helix</keyword>
<keyword evidence="9" id="KW-1185">Reference proteome</keyword>
<dbReference type="GeneID" id="81381416"/>
<reference evidence="8" key="2">
    <citation type="journal article" date="2023" name="IMA Fungus">
        <title>Comparative genomic study of the Penicillium genus elucidates a diverse pangenome and 15 lateral gene transfer events.</title>
        <authorList>
            <person name="Petersen C."/>
            <person name="Sorensen T."/>
            <person name="Nielsen M.R."/>
            <person name="Sondergaard T.E."/>
            <person name="Sorensen J.L."/>
            <person name="Fitzpatrick D.A."/>
            <person name="Frisvad J.C."/>
            <person name="Nielsen K.L."/>
        </authorList>
    </citation>
    <scope>NUCLEOTIDE SEQUENCE</scope>
    <source>
        <strain evidence="8">IBT 23319</strain>
    </source>
</reference>
<name>A0A9W9P2L5_PENCI</name>
<feature type="transmembrane region" description="Helical" evidence="7">
    <location>
        <begin position="152"/>
        <end position="168"/>
    </location>
</feature>
<feature type="transmembrane region" description="Helical" evidence="7">
    <location>
        <begin position="180"/>
        <end position="201"/>
    </location>
</feature>
<feature type="transmembrane region" description="Helical" evidence="7">
    <location>
        <begin position="496"/>
        <end position="518"/>
    </location>
</feature>
<feature type="transmembrane region" description="Helical" evidence="7">
    <location>
        <begin position="318"/>
        <end position="344"/>
    </location>
</feature>
<comment type="similarity">
    <text evidence="2">Belongs to the major facilitator superfamily.</text>
</comment>
<comment type="caution">
    <text evidence="8">The sequence shown here is derived from an EMBL/GenBank/DDBJ whole genome shotgun (WGS) entry which is preliminary data.</text>
</comment>
<dbReference type="PANTHER" id="PTHR23502">
    <property type="entry name" value="MAJOR FACILITATOR SUPERFAMILY"/>
    <property type="match status" value="1"/>
</dbReference>
<feature type="transmembrane region" description="Helical" evidence="7">
    <location>
        <begin position="473"/>
        <end position="490"/>
    </location>
</feature>
<dbReference type="InterPro" id="IPR011701">
    <property type="entry name" value="MFS"/>
</dbReference>
<dbReference type="RefSeq" id="XP_056501661.1">
    <property type="nucleotide sequence ID" value="XM_056642249.1"/>
</dbReference>
<dbReference type="GO" id="GO:0005886">
    <property type="term" value="C:plasma membrane"/>
    <property type="evidence" value="ECO:0007669"/>
    <property type="project" value="UniProtKB-SubCell"/>
</dbReference>
<sequence length="541" mass="60266">MNTGSSNVSPRSEASYDSTEKYVTPQKRPFWQRLFHIHRSRRPDYENAEIHTWNGPDDPENPNWMFDVSNCLHPLFIVLSIDNNSLTKRNVIVSLPAGSYSSGKLYMAERFHVQNEPFPNLQFATMTFQFGAAFLPPIFVPLSESWGRRPGYFFGYSILVISLFPSAFAQNFATLVVTRFFGGGAAASTINIVGGSISDVWRGGVSRSHPLSLYVFSTVVGIALGPFIGGGLQRIHIGSPWRWIFYCQIIWGFALMPVFYFILSETRGDVILSKRARNLRLQTGRPIYSKFDLKAPSVLQRSKISTTRPTRMLLTEPVVLFFTLWLSFAWGTLFLFFDSVYLTFHHNYKWNVFTVGLVELSILIGTFIGLVFDPIQAEIYKRSAKRNPTADGQGKPIPEARLYTSIPGSLLFAGGLFWYGWGSVGHGSLHWIVPALGIGCTGIGIFSILMAVNNFLVDAYEKYAASALSATSLGRNIISGALPLATHALFTHLGYGWAGTLLGFIGLGLSLVPVVLVLKGPAIRKRSPFMRESMFEENKTD</sequence>
<dbReference type="InterPro" id="IPR036259">
    <property type="entry name" value="MFS_trans_sf"/>
</dbReference>
<comment type="subcellular location">
    <subcellularLocation>
        <location evidence="1">Cell membrane</location>
        <topology evidence="1">Multi-pass membrane protein</topology>
    </subcellularLocation>
</comment>
<evidence type="ECO:0000256" key="4">
    <source>
        <dbReference type="ARBA" id="ARBA00022989"/>
    </source>
</evidence>
<dbReference type="AlphaFoldDB" id="A0A9W9P2L5"/>
<organism evidence="8 9">
    <name type="scientific">Penicillium citrinum</name>
    <dbReference type="NCBI Taxonomy" id="5077"/>
    <lineage>
        <taxon>Eukaryota</taxon>
        <taxon>Fungi</taxon>
        <taxon>Dikarya</taxon>
        <taxon>Ascomycota</taxon>
        <taxon>Pezizomycotina</taxon>
        <taxon>Eurotiomycetes</taxon>
        <taxon>Eurotiomycetidae</taxon>
        <taxon>Eurotiales</taxon>
        <taxon>Aspergillaceae</taxon>
        <taxon>Penicillium</taxon>
    </lineage>
</organism>
<evidence type="ECO:0000256" key="6">
    <source>
        <dbReference type="SAM" id="MobiDB-lite"/>
    </source>
</evidence>
<keyword evidence="5 7" id="KW-0472">Membrane</keyword>
<reference evidence="8" key="1">
    <citation type="submission" date="2022-11" db="EMBL/GenBank/DDBJ databases">
        <authorList>
            <person name="Petersen C."/>
        </authorList>
    </citation>
    <scope>NUCLEOTIDE SEQUENCE</scope>
    <source>
        <strain evidence="8">IBT 23319</strain>
    </source>
</reference>
<evidence type="ECO:0000256" key="5">
    <source>
        <dbReference type="ARBA" id="ARBA00023136"/>
    </source>
</evidence>
<dbReference type="Pfam" id="PF07690">
    <property type="entry name" value="MFS_1"/>
    <property type="match status" value="1"/>
</dbReference>
<feature type="transmembrane region" description="Helical" evidence="7">
    <location>
        <begin position="243"/>
        <end position="263"/>
    </location>
</feature>
<feature type="transmembrane region" description="Helical" evidence="7">
    <location>
        <begin position="350"/>
        <end position="372"/>
    </location>
</feature>
<dbReference type="SUPFAM" id="SSF103473">
    <property type="entry name" value="MFS general substrate transporter"/>
    <property type="match status" value="1"/>
</dbReference>
<dbReference type="EMBL" id="JAPQKT010000003">
    <property type="protein sequence ID" value="KAJ5234161.1"/>
    <property type="molecule type" value="Genomic_DNA"/>
</dbReference>
<dbReference type="Proteomes" id="UP001147733">
    <property type="component" value="Unassembled WGS sequence"/>
</dbReference>
<evidence type="ECO:0000313" key="8">
    <source>
        <dbReference type="EMBL" id="KAJ5234161.1"/>
    </source>
</evidence>
<evidence type="ECO:0000313" key="9">
    <source>
        <dbReference type="Proteomes" id="UP001147733"/>
    </source>
</evidence>
<dbReference type="OrthoDB" id="5403280at2759"/>
<evidence type="ECO:0000256" key="3">
    <source>
        <dbReference type="ARBA" id="ARBA00022692"/>
    </source>
</evidence>
<evidence type="ECO:0000256" key="7">
    <source>
        <dbReference type="SAM" id="Phobius"/>
    </source>
</evidence>
<keyword evidence="3 7" id="KW-0812">Transmembrane</keyword>
<evidence type="ECO:0008006" key="10">
    <source>
        <dbReference type="Google" id="ProtNLM"/>
    </source>
</evidence>
<dbReference type="Gene3D" id="1.20.1250.20">
    <property type="entry name" value="MFS general substrate transporter like domains"/>
    <property type="match status" value="1"/>
</dbReference>
<dbReference type="FunFam" id="1.20.1250.20:FF:000082">
    <property type="entry name" value="MFS multidrug transporter, putative"/>
    <property type="match status" value="1"/>
</dbReference>
<feature type="compositionally biased region" description="Polar residues" evidence="6">
    <location>
        <begin position="1"/>
        <end position="17"/>
    </location>
</feature>
<proteinExistence type="inferred from homology"/>
<dbReference type="PANTHER" id="PTHR23502:SF61">
    <property type="entry name" value="MULTIDRUG TRANSPORTER, PUTATIVE (AFU_ORTHOLOGUE AFUA_3G02780)-RELATED"/>
    <property type="match status" value="1"/>
</dbReference>
<feature type="transmembrane region" description="Helical" evidence="7">
    <location>
        <begin position="431"/>
        <end position="452"/>
    </location>
</feature>
<gene>
    <name evidence="8" type="ORF">N7469_003329</name>
</gene>
<feature type="transmembrane region" description="Helical" evidence="7">
    <location>
        <begin position="402"/>
        <end position="419"/>
    </location>
</feature>
<dbReference type="GO" id="GO:0022857">
    <property type="term" value="F:transmembrane transporter activity"/>
    <property type="evidence" value="ECO:0007669"/>
    <property type="project" value="InterPro"/>
</dbReference>
<evidence type="ECO:0000256" key="1">
    <source>
        <dbReference type="ARBA" id="ARBA00004651"/>
    </source>
</evidence>
<feature type="region of interest" description="Disordered" evidence="6">
    <location>
        <begin position="1"/>
        <end position="21"/>
    </location>
</feature>